<protein>
    <recommendedName>
        <fullName evidence="5">Conjugal transfer protein</fullName>
    </recommendedName>
</protein>
<evidence type="ECO:0000256" key="1">
    <source>
        <dbReference type="SAM" id="MobiDB-lite"/>
    </source>
</evidence>
<comment type="caution">
    <text evidence="3">The sequence shown here is derived from an EMBL/GenBank/DDBJ whole genome shotgun (WGS) entry which is preliminary data.</text>
</comment>
<evidence type="ECO:0000256" key="2">
    <source>
        <dbReference type="SAM" id="SignalP"/>
    </source>
</evidence>
<reference evidence="3 4" key="1">
    <citation type="submission" date="2019-02" db="EMBL/GenBank/DDBJ databases">
        <title>Genomic plasticity associated with the antimicrobial resistance in Vibrio cholerae.</title>
        <authorList>
            <person name="Verma J."/>
            <person name="Bag S."/>
            <person name="Saha B."/>
            <person name="Kumar P."/>
            <person name="Ghosh T.S."/>
            <person name="Dayal M."/>
            <person name="Senapati T."/>
            <person name="Mehra S."/>
            <person name="Dey P."/>
            <person name="Desigamani A."/>
            <person name="Kumar D."/>
            <person name="Rana P."/>
            <person name="Kumar B."/>
            <person name="Maiti T.K."/>
            <person name="Sharma N.C."/>
            <person name="Bhadra R.K."/>
            <person name="Mutreja A."/>
            <person name="Nair G.B."/>
            <person name="Ramamurthy T."/>
            <person name="Das B."/>
        </authorList>
    </citation>
    <scope>NUCLEOTIDE SEQUENCE [LARGE SCALE GENOMIC DNA]</scope>
    <source>
        <strain evidence="3 4">IDH06781</strain>
    </source>
</reference>
<evidence type="ECO:0000313" key="3">
    <source>
        <dbReference type="EMBL" id="TBM39676.1"/>
    </source>
</evidence>
<sequence>MSFFRKKLGAGMLLGLTATSSFAAPTLTAEDMATFEQNKKLIQQSKKMDAPSWLRQYDANAPVESAPEGVKRWIPAAQQIGDDSHSFIEKTIQDTYKVVDKSKIRTIDMKPRPDSPLKDGEELYYFVSFSQPVSELKDILKTASEVDARVVLRGMRPEDKMVNQTAAAMYGIAKEFRPTPKVSIDPRLHTVFGITQAPAMVYRNSKDNHIVTVNGVASLDWFLEKSRDSKKTENLGVVSSTYDIIERDVIEEIQERVAAVDWDAKRRKAMNRYIQNLPDFQIPTAQEDAMYKIDPRVQFHKDVTAKDGTLLATKGQVVNPIDHFPGMSLTLYIFDGLSEQQRALVHEEIKNGYGKIGLMTSRIDKEEGFKFISDLSKEYKQQVYMLQERMINRFQIRKLPVQIYLGNGEIVVREYGVKAQEDALMKQRMKGEVEPKTVAVTGTGVEENPSVKAKNNQGIRETK</sequence>
<proteinExistence type="predicted"/>
<feature type="compositionally biased region" description="Polar residues" evidence="1">
    <location>
        <begin position="453"/>
        <end position="463"/>
    </location>
</feature>
<dbReference type="Proteomes" id="UP000294145">
    <property type="component" value="Unassembled WGS sequence"/>
</dbReference>
<keyword evidence="2" id="KW-0732">Signal</keyword>
<accession>A0A7Z7YC18</accession>
<gene>
    <name evidence="3" type="ORF">EYB64_16570</name>
</gene>
<name>A0A7Z7YC18_VIBCL</name>
<dbReference type="RefSeq" id="WP_144232057.1">
    <property type="nucleotide sequence ID" value="NZ_LN831184.1"/>
</dbReference>
<evidence type="ECO:0000313" key="4">
    <source>
        <dbReference type="Proteomes" id="UP000294145"/>
    </source>
</evidence>
<feature type="region of interest" description="Disordered" evidence="1">
    <location>
        <begin position="443"/>
        <end position="463"/>
    </location>
</feature>
<dbReference type="EMBL" id="SISP01000033">
    <property type="protein sequence ID" value="TBM39676.1"/>
    <property type="molecule type" value="Genomic_DNA"/>
</dbReference>
<feature type="signal peptide" evidence="2">
    <location>
        <begin position="1"/>
        <end position="23"/>
    </location>
</feature>
<feature type="chain" id="PRO_5030515183" description="Conjugal transfer protein" evidence="2">
    <location>
        <begin position="24"/>
        <end position="463"/>
    </location>
</feature>
<organism evidence="3 4">
    <name type="scientific">Vibrio cholerae</name>
    <dbReference type="NCBI Taxonomy" id="666"/>
    <lineage>
        <taxon>Bacteria</taxon>
        <taxon>Pseudomonadati</taxon>
        <taxon>Pseudomonadota</taxon>
        <taxon>Gammaproteobacteria</taxon>
        <taxon>Vibrionales</taxon>
        <taxon>Vibrionaceae</taxon>
        <taxon>Vibrio</taxon>
    </lineage>
</organism>
<evidence type="ECO:0008006" key="5">
    <source>
        <dbReference type="Google" id="ProtNLM"/>
    </source>
</evidence>
<dbReference type="AlphaFoldDB" id="A0A7Z7YC18"/>
<dbReference type="InterPro" id="IPR019106">
    <property type="entry name" value="T4SS_TrbC"/>
</dbReference>
<dbReference type="Pfam" id="PF09673">
    <property type="entry name" value="TrbC_Ftype"/>
    <property type="match status" value="1"/>
</dbReference>